<sequence>MSYIYIYIYIDDYCIQMSSTTRMRFSMDSILAIAEAKNTRKRVHEETSGSPKSSKKQCVEDVEDVESKRELVPSPRVHTQLSTPTVESPVPSTSASPEDLRREVRENSTSPSCSRYSRNKTDDDEPLNFVISNVDNSSGEGSGEGEDGGSSPSGGMSSHRSKSGATKPAYSYIALIAMAILNADDKN</sequence>
<accession>A0A1I7X110</accession>
<organism evidence="2 3">
    <name type="scientific">Heterorhabditis bacteriophora</name>
    <name type="common">Entomopathogenic nematode worm</name>
    <dbReference type="NCBI Taxonomy" id="37862"/>
    <lineage>
        <taxon>Eukaryota</taxon>
        <taxon>Metazoa</taxon>
        <taxon>Ecdysozoa</taxon>
        <taxon>Nematoda</taxon>
        <taxon>Chromadorea</taxon>
        <taxon>Rhabditida</taxon>
        <taxon>Rhabditina</taxon>
        <taxon>Rhabditomorpha</taxon>
        <taxon>Strongyloidea</taxon>
        <taxon>Heterorhabditidae</taxon>
        <taxon>Heterorhabditis</taxon>
    </lineage>
</organism>
<dbReference type="Proteomes" id="UP000095283">
    <property type="component" value="Unplaced"/>
</dbReference>
<feature type="region of interest" description="Disordered" evidence="1">
    <location>
        <begin position="37"/>
        <end position="165"/>
    </location>
</feature>
<protein>
    <submittedName>
        <fullName evidence="3">Fork-head domain-containing protein</fullName>
    </submittedName>
</protein>
<feature type="compositionally biased region" description="Polar residues" evidence="1">
    <location>
        <begin position="77"/>
        <end position="96"/>
    </location>
</feature>
<name>A0A1I7X110_HETBA</name>
<dbReference type="AlphaFoldDB" id="A0A1I7X110"/>
<keyword evidence="2" id="KW-1185">Reference proteome</keyword>
<feature type="compositionally biased region" description="Low complexity" evidence="1">
    <location>
        <begin position="149"/>
        <end position="158"/>
    </location>
</feature>
<reference evidence="3" key="1">
    <citation type="submission" date="2016-11" db="UniProtKB">
        <authorList>
            <consortium name="WormBaseParasite"/>
        </authorList>
    </citation>
    <scope>IDENTIFICATION</scope>
</reference>
<evidence type="ECO:0000256" key="1">
    <source>
        <dbReference type="SAM" id="MobiDB-lite"/>
    </source>
</evidence>
<proteinExistence type="predicted"/>
<evidence type="ECO:0000313" key="2">
    <source>
        <dbReference type="Proteomes" id="UP000095283"/>
    </source>
</evidence>
<feature type="compositionally biased region" description="Polar residues" evidence="1">
    <location>
        <begin position="107"/>
        <end position="116"/>
    </location>
</feature>
<dbReference type="WBParaSite" id="Hba_11140">
    <property type="protein sequence ID" value="Hba_11140"/>
    <property type="gene ID" value="Hba_11140"/>
</dbReference>
<evidence type="ECO:0000313" key="3">
    <source>
        <dbReference type="WBParaSite" id="Hba_11140"/>
    </source>
</evidence>